<dbReference type="EMBL" id="BAPV01000043">
    <property type="protein sequence ID" value="GBQ91485.1"/>
    <property type="molecule type" value="Genomic_DNA"/>
</dbReference>
<comment type="caution">
    <text evidence="1">The sequence shown here is derived from an EMBL/GenBank/DDBJ whole genome shotgun (WGS) entry which is preliminary data.</text>
</comment>
<gene>
    <name evidence="1" type="ORF">AA0535_2310</name>
</gene>
<reference evidence="1" key="1">
    <citation type="submission" date="2013-04" db="EMBL/GenBank/DDBJ databases">
        <title>The genome sequencing project of 58 acetic acid bacteria.</title>
        <authorList>
            <person name="Okamoto-Kainuma A."/>
            <person name="Ishikawa M."/>
            <person name="Umino S."/>
            <person name="Koizumi Y."/>
            <person name="Shiwa Y."/>
            <person name="Yoshikawa H."/>
            <person name="Matsutani M."/>
            <person name="Matsushita K."/>
        </authorList>
    </citation>
    <scope>NUCLEOTIDE SEQUENCE</scope>
    <source>
        <strain evidence="1">NRIC 0535</strain>
    </source>
</reference>
<keyword evidence="2" id="KW-1185">Reference proteome</keyword>
<protein>
    <submittedName>
        <fullName evidence="1">Transposase</fullName>
    </submittedName>
</protein>
<evidence type="ECO:0000313" key="2">
    <source>
        <dbReference type="Proteomes" id="UP001062776"/>
    </source>
</evidence>
<accession>A0ABQ0Q4Y4</accession>
<proteinExistence type="predicted"/>
<organism evidence="1 2">
    <name type="scientific">Asaia krungthepensis NRIC 0535</name>
    <dbReference type="NCBI Taxonomy" id="1307925"/>
    <lineage>
        <taxon>Bacteria</taxon>
        <taxon>Pseudomonadati</taxon>
        <taxon>Pseudomonadota</taxon>
        <taxon>Alphaproteobacteria</taxon>
        <taxon>Acetobacterales</taxon>
        <taxon>Acetobacteraceae</taxon>
        <taxon>Asaia</taxon>
    </lineage>
</organism>
<sequence>MIWVDISDSVSSKRLEMSDLEWLTDEQVAHLEPFFPRSHGRLRVDDRLTLSGEPQWAALAGCSAGIWAE</sequence>
<evidence type="ECO:0000313" key="1">
    <source>
        <dbReference type="EMBL" id="GBQ91485.1"/>
    </source>
</evidence>
<name>A0ABQ0Q4Y4_9PROT</name>
<dbReference type="Proteomes" id="UP001062776">
    <property type="component" value="Unassembled WGS sequence"/>
</dbReference>